<protein>
    <recommendedName>
        <fullName evidence="6">Large ribosomal subunit protein uL23</fullName>
    </recommendedName>
</protein>
<keyword evidence="4 6" id="KW-0689">Ribosomal protein</keyword>
<dbReference type="FunFam" id="3.30.70.330:FF:000001">
    <property type="entry name" value="50S ribosomal protein L23"/>
    <property type="match status" value="1"/>
</dbReference>
<dbReference type="InterPro" id="IPR012678">
    <property type="entry name" value="Ribosomal_uL23/eL15/eS24_sf"/>
</dbReference>
<dbReference type="HAMAP" id="MF_01369_B">
    <property type="entry name" value="Ribosomal_uL23_B"/>
    <property type="match status" value="1"/>
</dbReference>
<dbReference type="EMBL" id="VUNB01000006">
    <property type="protein sequence ID" value="MST69440.1"/>
    <property type="molecule type" value="Genomic_DNA"/>
</dbReference>
<dbReference type="GO" id="GO:0003735">
    <property type="term" value="F:structural constituent of ribosome"/>
    <property type="evidence" value="ECO:0007669"/>
    <property type="project" value="InterPro"/>
</dbReference>
<dbReference type="SUPFAM" id="SSF54189">
    <property type="entry name" value="Ribosomal proteins S24e, L23 and L15e"/>
    <property type="match status" value="1"/>
</dbReference>
<accession>A0A6A8M9N3</accession>
<name>A0A6A8M9N3_9FIRM</name>
<keyword evidence="3 6" id="KW-0694">RNA-binding</keyword>
<dbReference type="NCBIfam" id="NF004363">
    <property type="entry name" value="PRK05738.2-4"/>
    <property type="match status" value="1"/>
</dbReference>
<dbReference type="AlphaFoldDB" id="A0A6A8M9N3"/>
<evidence type="ECO:0000256" key="5">
    <source>
        <dbReference type="ARBA" id="ARBA00023274"/>
    </source>
</evidence>
<evidence type="ECO:0000256" key="3">
    <source>
        <dbReference type="ARBA" id="ARBA00022884"/>
    </source>
</evidence>
<gene>
    <name evidence="6" type="primary">rplW</name>
    <name evidence="8" type="ORF">FYJ66_07570</name>
</gene>
<comment type="similarity">
    <text evidence="1 6 7">Belongs to the universal ribosomal protein uL23 family.</text>
</comment>
<dbReference type="Pfam" id="PF00276">
    <property type="entry name" value="Ribosomal_L23"/>
    <property type="match status" value="1"/>
</dbReference>
<dbReference type="PANTHER" id="PTHR11620">
    <property type="entry name" value="60S RIBOSOMAL PROTEIN L23A"/>
    <property type="match status" value="1"/>
</dbReference>
<dbReference type="InterPro" id="IPR012677">
    <property type="entry name" value="Nucleotide-bd_a/b_plait_sf"/>
</dbReference>
<dbReference type="GO" id="GO:0019843">
    <property type="term" value="F:rRNA binding"/>
    <property type="evidence" value="ECO:0007669"/>
    <property type="project" value="UniProtKB-UniRule"/>
</dbReference>
<keyword evidence="2 6" id="KW-0699">rRNA-binding</keyword>
<evidence type="ECO:0000256" key="2">
    <source>
        <dbReference type="ARBA" id="ARBA00022730"/>
    </source>
</evidence>
<dbReference type="GO" id="GO:0005840">
    <property type="term" value="C:ribosome"/>
    <property type="evidence" value="ECO:0007669"/>
    <property type="project" value="UniProtKB-KW"/>
</dbReference>
<comment type="function">
    <text evidence="6">One of the early assembly proteins it binds 23S rRNA. One of the proteins that surrounds the polypeptide exit tunnel on the outside of the ribosome. Forms the main docking site for trigger factor binding to the ribosome.</text>
</comment>
<comment type="subunit">
    <text evidence="6">Part of the 50S ribosomal subunit. Contacts protein L29, and trigger factor when it is bound to the ribosome.</text>
</comment>
<evidence type="ECO:0000256" key="6">
    <source>
        <dbReference type="HAMAP-Rule" id="MF_01369"/>
    </source>
</evidence>
<evidence type="ECO:0000256" key="1">
    <source>
        <dbReference type="ARBA" id="ARBA00006700"/>
    </source>
</evidence>
<dbReference type="InterPro" id="IPR001014">
    <property type="entry name" value="Ribosomal_uL23_CS"/>
</dbReference>
<organism evidence="8">
    <name type="scientific">Baileyella intestinalis</name>
    <dbReference type="NCBI Taxonomy" id="2606709"/>
    <lineage>
        <taxon>Bacteria</taxon>
        <taxon>Bacillati</taxon>
        <taxon>Bacillota</taxon>
        <taxon>Clostridia</taxon>
        <taxon>Peptostreptococcales</taxon>
        <taxon>Anaerovoracaceae</taxon>
        <taxon>Baileyella</taxon>
    </lineage>
</organism>
<proteinExistence type="inferred from homology"/>
<dbReference type="GO" id="GO:1990904">
    <property type="term" value="C:ribonucleoprotein complex"/>
    <property type="evidence" value="ECO:0007669"/>
    <property type="project" value="UniProtKB-KW"/>
</dbReference>
<evidence type="ECO:0000256" key="4">
    <source>
        <dbReference type="ARBA" id="ARBA00022980"/>
    </source>
</evidence>
<reference evidence="8" key="1">
    <citation type="submission" date="2019-09" db="EMBL/GenBank/DDBJ databases">
        <title>In-depth cultivation of the pig gut microbiome towards novel bacterial diversity and tailored functional studies.</title>
        <authorList>
            <person name="Wylensek D."/>
            <person name="Hitch T.C.A."/>
            <person name="Clavel T."/>
        </authorList>
    </citation>
    <scope>NUCLEOTIDE SEQUENCE</scope>
    <source>
        <strain evidence="8">RF-744-FAT-WT-3</strain>
    </source>
</reference>
<evidence type="ECO:0000313" key="8">
    <source>
        <dbReference type="EMBL" id="MST69440.1"/>
    </source>
</evidence>
<dbReference type="RefSeq" id="WP_154572915.1">
    <property type="nucleotide sequence ID" value="NZ_DBEZJY010000062.1"/>
</dbReference>
<sequence length="96" mass="10771">MKTAYDVVIRPIITESSMDLAAERKYAFKVDPRANKTEVKHAIEEIFDVDVAKVNIMNVNGKTKRLGRSVGKTADYKKAIVTLTPDSKEIEIFQGL</sequence>
<evidence type="ECO:0000256" key="7">
    <source>
        <dbReference type="RuleBase" id="RU003934"/>
    </source>
</evidence>
<dbReference type="PROSITE" id="PS00050">
    <property type="entry name" value="RIBOSOMAL_L23"/>
    <property type="match status" value="1"/>
</dbReference>
<comment type="caution">
    <text evidence="8">The sequence shown here is derived from an EMBL/GenBank/DDBJ whole genome shotgun (WGS) entry which is preliminary data.</text>
</comment>
<keyword evidence="5 6" id="KW-0687">Ribonucleoprotein</keyword>
<dbReference type="Gene3D" id="3.30.70.330">
    <property type="match status" value="1"/>
</dbReference>
<dbReference type="InterPro" id="IPR013025">
    <property type="entry name" value="Ribosomal_uL23-like"/>
</dbReference>
<dbReference type="GO" id="GO:0006412">
    <property type="term" value="P:translation"/>
    <property type="evidence" value="ECO:0007669"/>
    <property type="project" value="UniProtKB-UniRule"/>
</dbReference>